<evidence type="ECO:0000313" key="1">
    <source>
        <dbReference type="EMBL" id="KKK77245.1"/>
    </source>
</evidence>
<gene>
    <name evidence="1" type="ORF">LCGC14_2855540</name>
</gene>
<accession>A0A0F8YTW6</accession>
<dbReference type="InterPro" id="IPR056957">
    <property type="entry name" value="Pam3_Gp34-like"/>
</dbReference>
<feature type="non-terminal residue" evidence="1">
    <location>
        <position position="1"/>
    </location>
</feature>
<dbReference type="AlphaFoldDB" id="A0A0F8YTW6"/>
<name>A0A0F8YTW6_9ZZZZ</name>
<protein>
    <recommendedName>
        <fullName evidence="2">Bacteriophage T4 Gp32 single-stranded DNA-binding domain-containing protein</fullName>
    </recommendedName>
</protein>
<sequence length="201" mass="22704">TKEAFNGAEGVSFIPVFVNREFVEWVPRTRGGGLAGKHKSSSSVVLTAKLKQQELDHAWNELYANDHDSPKLRNELVETGLIYGLLVREDGSMARVCIPCKVTHLKAYKNFNSICADIPGNPPLFALKFKLETIEEQRNQGNSFNWIMSFDGDSPNDYIMGQEDERFLKGAKFWEDLQAELVTFDHGKTTEDPSEDDDTPF</sequence>
<comment type="caution">
    <text evidence="1">The sequence shown here is derived from an EMBL/GenBank/DDBJ whole genome shotgun (WGS) entry which is preliminary data.</text>
</comment>
<dbReference type="Pfam" id="PF23977">
    <property type="entry name" value="Pam3_Gp34"/>
    <property type="match status" value="1"/>
</dbReference>
<dbReference type="EMBL" id="LAZR01055046">
    <property type="protein sequence ID" value="KKK77245.1"/>
    <property type="molecule type" value="Genomic_DNA"/>
</dbReference>
<organism evidence="1">
    <name type="scientific">marine sediment metagenome</name>
    <dbReference type="NCBI Taxonomy" id="412755"/>
    <lineage>
        <taxon>unclassified sequences</taxon>
        <taxon>metagenomes</taxon>
        <taxon>ecological metagenomes</taxon>
    </lineage>
</organism>
<proteinExistence type="predicted"/>
<evidence type="ECO:0008006" key="2">
    <source>
        <dbReference type="Google" id="ProtNLM"/>
    </source>
</evidence>
<reference evidence="1" key="1">
    <citation type="journal article" date="2015" name="Nature">
        <title>Complex archaea that bridge the gap between prokaryotes and eukaryotes.</title>
        <authorList>
            <person name="Spang A."/>
            <person name="Saw J.H."/>
            <person name="Jorgensen S.L."/>
            <person name="Zaremba-Niedzwiedzka K."/>
            <person name="Martijn J."/>
            <person name="Lind A.E."/>
            <person name="van Eijk R."/>
            <person name="Schleper C."/>
            <person name="Guy L."/>
            <person name="Ettema T.J."/>
        </authorList>
    </citation>
    <scope>NUCLEOTIDE SEQUENCE</scope>
</reference>